<dbReference type="Gene3D" id="1.10.443.10">
    <property type="entry name" value="Intergrase catalytic core"/>
    <property type="match status" value="1"/>
</dbReference>
<sequence>MAKKLIKMNQKNKTFAEAFEDFIFNCKSRNLREDTILHYRKSYRIFVKYIEPATDISTINKKTVDDFIVNLKKRDITSQTICSYTKDLITVLHFFMDAEWIKRFKIESPKVDISPVEIYKDTEIKKLLKKPNMKKCNFTEFQCWTISCLLASTAIRLSSLINIKIQDIDFDNELLKVMHTKNRKSLILPLNKDILRILREYLKVRQGETVEYLFCNTYGKQSNRATLALNMRHYNRKRGCSTGLHRWRHTYATLYIRNNGDITKLQRYLGHSNLLVTERYTHLLMPDLKKDVNDFNI</sequence>
<organism evidence="7 8">
    <name type="scientific">Clostridium puniceum</name>
    <dbReference type="NCBI Taxonomy" id="29367"/>
    <lineage>
        <taxon>Bacteria</taxon>
        <taxon>Bacillati</taxon>
        <taxon>Bacillota</taxon>
        <taxon>Clostridia</taxon>
        <taxon>Eubacteriales</taxon>
        <taxon>Clostridiaceae</taxon>
        <taxon>Clostridium</taxon>
    </lineage>
</organism>
<dbReference type="InterPro" id="IPR010998">
    <property type="entry name" value="Integrase_recombinase_N"/>
</dbReference>
<dbReference type="Proteomes" id="UP000190890">
    <property type="component" value="Unassembled WGS sequence"/>
</dbReference>
<dbReference type="GO" id="GO:0006310">
    <property type="term" value="P:DNA recombination"/>
    <property type="evidence" value="ECO:0007669"/>
    <property type="project" value="UniProtKB-KW"/>
</dbReference>
<dbReference type="InterPro" id="IPR050090">
    <property type="entry name" value="Tyrosine_recombinase_XerCD"/>
</dbReference>
<reference evidence="7 8" key="1">
    <citation type="submission" date="2016-05" db="EMBL/GenBank/DDBJ databases">
        <title>Microbial solvent formation.</title>
        <authorList>
            <person name="Poehlein A."/>
            <person name="Montoya Solano J.D."/>
            <person name="Flitsch S."/>
            <person name="Krabben P."/>
            <person name="Duerre P."/>
            <person name="Daniel R."/>
        </authorList>
    </citation>
    <scope>NUCLEOTIDE SEQUENCE [LARGE SCALE GENOMIC DNA]</scope>
    <source>
        <strain evidence="7 8">DSM 2619</strain>
    </source>
</reference>
<evidence type="ECO:0000256" key="2">
    <source>
        <dbReference type="ARBA" id="ARBA00023125"/>
    </source>
</evidence>
<dbReference type="EMBL" id="LZZM01000050">
    <property type="protein sequence ID" value="OOM81814.1"/>
    <property type="molecule type" value="Genomic_DNA"/>
</dbReference>
<dbReference type="InterPro" id="IPR013762">
    <property type="entry name" value="Integrase-like_cat_sf"/>
</dbReference>
<dbReference type="OrthoDB" id="107900at2"/>
<dbReference type="AlphaFoldDB" id="A0A1S8TVM6"/>
<dbReference type="PROSITE" id="PS51900">
    <property type="entry name" value="CB"/>
    <property type="match status" value="1"/>
</dbReference>
<dbReference type="InterPro" id="IPR002104">
    <property type="entry name" value="Integrase_catalytic"/>
</dbReference>
<evidence type="ECO:0000259" key="5">
    <source>
        <dbReference type="PROSITE" id="PS51898"/>
    </source>
</evidence>
<accession>A0A1S8TVM6</accession>
<keyword evidence="2 4" id="KW-0238">DNA-binding</keyword>
<dbReference type="InterPro" id="IPR044068">
    <property type="entry name" value="CB"/>
</dbReference>
<proteinExistence type="inferred from homology"/>
<evidence type="ECO:0000313" key="7">
    <source>
        <dbReference type="EMBL" id="OOM81814.1"/>
    </source>
</evidence>
<comment type="similarity">
    <text evidence="1">Belongs to the 'phage' integrase family.</text>
</comment>
<evidence type="ECO:0000256" key="4">
    <source>
        <dbReference type="PROSITE-ProRule" id="PRU01248"/>
    </source>
</evidence>
<gene>
    <name evidence="7" type="primary">xerD_3</name>
    <name evidence="7" type="ORF">CLPUN_08390</name>
</gene>
<evidence type="ECO:0000259" key="6">
    <source>
        <dbReference type="PROSITE" id="PS51900"/>
    </source>
</evidence>
<feature type="domain" description="Core-binding (CB)" evidence="6">
    <location>
        <begin position="13"/>
        <end position="96"/>
    </location>
</feature>
<dbReference type="GO" id="GO:0015074">
    <property type="term" value="P:DNA integration"/>
    <property type="evidence" value="ECO:0007669"/>
    <property type="project" value="InterPro"/>
</dbReference>
<keyword evidence="8" id="KW-1185">Reference proteome</keyword>
<dbReference type="Pfam" id="PF00589">
    <property type="entry name" value="Phage_integrase"/>
    <property type="match status" value="1"/>
</dbReference>
<name>A0A1S8TVM6_9CLOT</name>
<dbReference type="SUPFAM" id="SSF56349">
    <property type="entry name" value="DNA breaking-rejoining enzymes"/>
    <property type="match status" value="1"/>
</dbReference>
<evidence type="ECO:0000313" key="8">
    <source>
        <dbReference type="Proteomes" id="UP000190890"/>
    </source>
</evidence>
<dbReference type="InterPro" id="IPR011010">
    <property type="entry name" value="DNA_brk_join_enz"/>
</dbReference>
<dbReference type="GO" id="GO:0003677">
    <property type="term" value="F:DNA binding"/>
    <property type="evidence" value="ECO:0007669"/>
    <property type="project" value="UniProtKB-UniRule"/>
</dbReference>
<dbReference type="PANTHER" id="PTHR30349:SF41">
    <property type="entry name" value="INTEGRASE_RECOMBINASE PROTEIN MJ0367-RELATED"/>
    <property type="match status" value="1"/>
</dbReference>
<dbReference type="PROSITE" id="PS51898">
    <property type="entry name" value="TYR_RECOMBINASE"/>
    <property type="match status" value="1"/>
</dbReference>
<protein>
    <submittedName>
        <fullName evidence="7">Tyrosine recombinase XerD</fullName>
    </submittedName>
</protein>
<dbReference type="STRING" id="29367.CLPUN_08390"/>
<dbReference type="Gene3D" id="1.10.150.130">
    <property type="match status" value="1"/>
</dbReference>
<evidence type="ECO:0000256" key="1">
    <source>
        <dbReference type="ARBA" id="ARBA00008857"/>
    </source>
</evidence>
<keyword evidence="3" id="KW-0233">DNA recombination</keyword>
<evidence type="ECO:0000256" key="3">
    <source>
        <dbReference type="ARBA" id="ARBA00023172"/>
    </source>
</evidence>
<dbReference type="PANTHER" id="PTHR30349">
    <property type="entry name" value="PHAGE INTEGRASE-RELATED"/>
    <property type="match status" value="1"/>
</dbReference>
<feature type="domain" description="Tyr recombinase" evidence="5">
    <location>
        <begin position="113"/>
        <end position="294"/>
    </location>
</feature>
<comment type="caution">
    <text evidence="7">The sequence shown here is derived from an EMBL/GenBank/DDBJ whole genome shotgun (WGS) entry which is preliminary data.</text>
</comment>